<proteinExistence type="predicted"/>
<evidence type="ECO:0000313" key="2">
    <source>
        <dbReference type="Proteomes" id="UP001320706"/>
    </source>
</evidence>
<accession>A0ACC3SJX4</accession>
<sequence length="712" mass="78241">MSSRALRKALREKEEQEQLRKLQQEEEEEEEESEGEEEETTPAPAKQSVFALLNTEDDDEVADDEEGEEDTSAAAPAEQSQSEEEETIERTSTPASKSKRKKNKKKKGKAAGKSSTATPVKAADSSIDDIDEALKSLSTSKSGKDTPSNDTVDPVAAETCRLLAVDTQHLHASNEMRRLFGRAALEPEHEEEAPGGGRRRGRGGQQMGLAAALRGRQAGGRGGGLAAIGLRRNIFIQGKEEWPQATGGGLAMEMVEKRPDGTTEYRFVHNRAYQDVQSQFEDCVASMDPNRMIALLQYNPYHISTLLQVSEIAKQERDRATEGDLIERALFSFGRAVHSSFSTNLSQGKARLDFRRPENREFWLAATRYISNLGMRSTWRTVYEWTRLLLSLDPENDPYRMSLVLDQYALRARQPQSFLDLSSSTAFATKWKTLPNIQLSRGLALIQTANAAKGKQTLYTAISKFPWVVARLFQELNLDPPPAVWGKEPRTDAEKLQQELYATRAKDVWNTPEATDVLVEVSAAVSPDVAPPPVQDSPIAVDDARHVLMTDTPALIALLPRALTARVASASDPLPPENNLVTYTPSSRRGHGHGGRSGAAPAPDADADAQQSPAESLRELQGLYGFFANLFPWFNPSGEGEAPQMNEEEIERRIQESGISEEVIVERTQRMMMLQNRLVGGVDSGEGQGLEGSGEGDGEGVGHGMDGDEAQE</sequence>
<dbReference type="Proteomes" id="UP001320706">
    <property type="component" value="Unassembled WGS sequence"/>
</dbReference>
<gene>
    <name evidence="1" type="ORF">M8818_002100</name>
</gene>
<reference evidence="1" key="1">
    <citation type="submission" date="2024-02" db="EMBL/GenBank/DDBJ databases">
        <title>Metagenome Assembled Genome of Zalaria obscura JY119.</title>
        <authorList>
            <person name="Vighnesh L."/>
            <person name="Jagadeeshwari U."/>
            <person name="Venkata Ramana C."/>
            <person name="Sasikala C."/>
        </authorList>
    </citation>
    <scope>NUCLEOTIDE SEQUENCE</scope>
    <source>
        <strain evidence="1">JY119</strain>
    </source>
</reference>
<dbReference type="EMBL" id="JAMKPW020000009">
    <property type="protein sequence ID" value="KAK8215090.1"/>
    <property type="molecule type" value="Genomic_DNA"/>
</dbReference>
<comment type="caution">
    <text evidence="1">The sequence shown here is derived from an EMBL/GenBank/DDBJ whole genome shotgun (WGS) entry which is preliminary data.</text>
</comment>
<name>A0ACC3SJX4_9PEZI</name>
<organism evidence="1 2">
    <name type="scientific">Zalaria obscura</name>
    <dbReference type="NCBI Taxonomy" id="2024903"/>
    <lineage>
        <taxon>Eukaryota</taxon>
        <taxon>Fungi</taxon>
        <taxon>Dikarya</taxon>
        <taxon>Ascomycota</taxon>
        <taxon>Pezizomycotina</taxon>
        <taxon>Dothideomycetes</taxon>
        <taxon>Dothideomycetidae</taxon>
        <taxon>Dothideales</taxon>
        <taxon>Zalariaceae</taxon>
        <taxon>Zalaria</taxon>
    </lineage>
</organism>
<evidence type="ECO:0000313" key="1">
    <source>
        <dbReference type="EMBL" id="KAK8215090.1"/>
    </source>
</evidence>
<protein>
    <submittedName>
        <fullName evidence="1">Uncharacterized protein</fullName>
    </submittedName>
</protein>
<keyword evidence="2" id="KW-1185">Reference proteome</keyword>